<keyword evidence="3 6" id="KW-0812">Transmembrane</keyword>
<dbReference type="AlphaFoldDB" id="A0A1S1RAM2"/>
<sequence>MVSMSQSLLVPVLPTLPAELNASASEVEWLLTSTLLVAAIAVPVFGRLGDMFGKRRLLLVALAMLVVGSLLAALTDNIALLIVGRSMQGVSTAVIPLGISLLSALLPRERAGSAIALISATLGVGAAVSLPMAGLLADHFDFHILFWITFAGGAVALAGVFAIVPEAPNRRGGRIDFVGAVLLSAALVALLLPLAESANWGWGSARAIGSSLASAIGGSILVAETMTVGAAELPSLTGYRELFGLCAGAAVAAAVAALAIPRHRAATPAS</sequence>
<name>A0A1S1RAM2_9ACTN</name>
<dbReference type="PANTHER" id="PTHR42718">
    <property type="entry name" value="MAJOR FACILITATOR SUPERFAMILY MULTIDRUG TRANSPORTER MFSC"/>
    <property type="match status" value="1"/>
</dbReference>
<evidence type="ECO:0000313" key="8">
    <source>
        <dbReference type="EMBL" id="OHV43037.1"/>
    </source>
</evidence>
<feature type="domain" description="Major facilitator superfamily (MFS) profile" evidence="7">
    <location>
        <begin position="1"/>
        <end position="270"/>
    </location>
</feature>
<dbReference type="InterPro" id="IPR011701">
    <property type="entry name" value="MFS"/>
</dbReference>
<comment type="subcellular location">
    <subcellularLocation>
        <location evidence="1">Cell membrane</location>
        <topology evidence="1">Multi-pass membrane protein</topology>
    </subcellularLocation>
</comment>
<keyword evidence="9" id="KW-1185">Reference proteome</keyword>
<dbReference type="InterPro" id="IPR036259">
    <property type="entry name" value="MFS_trans_sf"/>
</dbReference>
<dbReference type="PANTHER" id="PTHR42718:SF9">
    <property type="entry name" value="MAJOR FACILITATOR SUPERFAMILY MULTIDRUG TRANSPORTER MFSC"/>
    <property type="match status" value="1"/>
</dbReference>
<dbReference type="SUPFAM" id="SSF103473">
    <property type="entry name" value="MFS general substrate transporter"/>
    <property type="match status" value="1"/>
</dbReference>
<reference evidence="9" key="1">
    <citation type="submission" date="2016-07" db="EMBL/GenBank/DDBJ databases">
        <title>Frankia sp. NRRL B-16219 Genome sequencing.</title>
        <authorList>
            <person name="Ghodhbane-Gtari F."/>
            <person name="Swanson E."/>
            <person name="Gueddou A."/>
            <person name="Louati M."/>
            <person name="Nouioui I."/>
            <person name="Hezbri K."/>
            <person name="Abebe-Akele F."/>
            <person name="Simpson S."/>
            <person name="Morris K."/>
            <person name="Thomas K."/>
            <person name="Gtari M."/>
            <person name="Tisa L.S."/>
        </authorList>
    </citation>
    <scope>NUCLEOTIDE SEQUENCE [LARGE SCALE GENOMIC DNA]</scope>
    <source>
        <strain evidence="9">NRRL B-16219</strain>
    </source>
</reference>
<feature type="transmembrane region" description="Helical" evidence="6">
    <location>
        <begin position="27"/>
        <end position="45"/>
    </location>
</feature>
<dbReference type="EMBL" id="MAXA01000036">
    <property type="protein sequence ID" value="OHV43037.1"/>
    <property type="molecule type" value="Genomic_DNA"/>
</dbReference>
<comment type="caution">
    <text evidence="8">The sequence shown here is derived from an EMBL/GenBank/DDBJ whole genome shotgun (WGS) entry which is preliminary data.</text>
</comment>
<feature type="transmembrane region" description="Helical" evidence="6">
    <location>
        <begin position="89"/>
        <end position="107"/>
    </location>
</feature>
<keyword evidence="2" id="KW-0813">Transport</keyword>
<dbReference type="Gene3D" id="1.20.1250.20">
    <property type="entry name" value="MFS general substrate transporter like domains"/>
    <property type="match status" value="1"/>
</dbReference>
<dbReference type="GO" id="GO:0022857">
    <property type="term" value="F:transmembrane transporter activity"/>
    <property type="evidence" value="ECO:0007669"/>
    <property type="project" value="InterPro"/>
</dbReference>
<evidence type="ECO:0000256" key="2">
    <source>
        <dbReference type="ARBA" id="ARBA00022448"/>
    </source>
</evidence>
<evidence type="ECO:0000256" key="6">
    <source>
        <dbReference type="SAM" id="Phobius"/>
    </source>
</evidence>
<feature type="transmembrane region" description="Helical" evidence="6">
    <location>
        <begin position="175"/>
        <end position="195"/>
    </location>
</feature>
<feature type="transmembrane region" description="Helical" evidence="6">
    <location>
        <begin position="207"/>
        <end position="230"/>
    </location>
</feature>
<feature type="transmembrane region" description="Helical" evidence="6">
    <location>
        <begin position="114"/>
        <end position="136"/>
    </location>
</feature>
<evidence type="ECO:0000256" key="4">
    <source>
        <dbReference type="ARBA" id="ARBA00022989"/>
    </source>
</evidence>
<evidence type="ECO:0000256" key="3">
    <source>
        <dbReference type="ARBA" id="ARBA00022692"/>
    </source>
</evidence>
<evidence type="ECO:0000313" key="9">
    <source>
        <dbReference type="Proteomes" id="UP000179769"/>
    </source>
</evidence>
<keyword evidence="5 6" id="KW-0472">Membrane</keyword>
<gene>
    <name evidence="8" type="ORF">BBK14_10355</name>
</gene>
<keyword evidence="4 6" id="KW-1133">Transmembrane helix</keyword>
<evidence type="ECO:0000256" key="1">
    <source>
        <dbReference type="ARBA" id="ARBA00004651"/>
    </source>
</evidence>
<evidence type="ECO:0000256" key="5">
    <source>
        <dbReference type="ARBA" id="ARBA00023136"/>
    </source>
</evidence>
<organism evidence="8 9">
    <name type="scientific">Parafrankia soli</name>
    <dbReference type="NCBI Taxonomy" id="2599596"/>
    <lineage>
        <taxon>Bacteria</taxon>
        <taxon>Bacillati</taxon>
        <taxon>Actinomycetota</taxon>
        <taxon>Actinomycetes</taxon>
        <taxon>Frankiales</taxon>
        <taxon>Frankiaceae</taxon>
        <taxon>Parafrankia</taxon>
    </lineage>
</organism>
<protein>
    <recommendedName>
        <fullName evidence="7">Major facilitator superfamily (MFS) profile domain-containing protein</fullName>
    </recommendedName>
</protein>
<evidence type="ECO:0000259" key="7">
    <source>
        <dbReference type="PROSITE" id="PS50850"/>
    </source>
</evidence>
<dbReference type="InterPro" id="IPR020846">
    <property type="entry name" value="MFS_dom"/>
</dbReference>
<dbReference type="Proteomes" id="UP000179769">
    <property type="component" value="Unassembled WGS sequence"/>
</dbReference>
<feature type="transmembrane region" description="Helical" evidence="6">
    <location>
        <begin position="142"/>
        <end position="163"/>
    </location>
</feature>
<dbReference type="Pfam" id="PF07690">
    <property type="entry name" value="MFS_1"/>
    <property type="match status" value="1"/>
</dbReference>
<accession>A0A1S1RAM2</accession>
<proteinExistence type="predicted"/>
<feature type="transmembrane region" description="Helical" evidence="6">
    <location>
        <begin position="242"/>
        <end position="260"/>
    </location>
</feature>
<dbReference type="GO" id="GO:0005886">
    <property type="term" value="C:plasma membrane"/>
    <property type="evidence" value="ECO:0007669"/>
    <property type="project" value="UniProtKB-SubCell"/>
</dbReference>
<dbReference type="PROSITE" id="PS50850">
    <property type="entry name" value="MFS"/>
    <property type="match status" value="1"/>
</dbReference>
<feature type="transmembrane region" description="Helical" evidence="6">
    <location>
        <begin position="57"/>
        <end position="83"/>
    </location>
</feature>